<dbReference type="GO" id="GO:0003677">
    <property type="term" value="F:DNA binding"/>
    <property type="evidence" value="ECO:0007669"/>
    <property type="project" value="UniProtKB-KW"/>
</dbReference>
<dbReference type="CDD" id="cd22341">
    <property type="entry name" value="NucS-like"/>
    <property type="match status" value="1"/>
</dbReference>
<dbReference type="EMBL" id="CAFBNE010000155">
    <property type="protein sequence ID" value="CAB4968348.1"/>
    <property type="molecule type" value="Genomic_DNA"/>
</dbReference>
<proteinExistence type="predicted"/>
<dbReference type="GO" id="GO:0004519">
    <property type="term" value="F:endonuclease activity"/>
    <property type="evidence" value="ECO:0007669"/>
    <property type="project" value="InterPro"/>
</dbReference>
<protein>
    <submittedName>
        <fullName evidence="3">Unannotated protein</fullName>
    </submittedName>
</protein>
<evidence type="ECO:0000259" key="2">
    <source>
        <dbReference type="Pfam" id="PF01939"/>
    </source>
</evidence>
<dbReference type="InterPro" id="IPR011856">
    <property type="entry name" value="tRNA_endonuc-like_dom_sf"/>
</dbReference>
<accession>A0A6J7LJ69</accession>
<reference evidence="3" key="1">
    <citation type="submission" date="2020-05" db="EMBL/GenBank/DDBJ databases">
        <authorList>
            <person name="Chiriac C."/>
            <person name="Salcher M."/>
            <person name="Ghai R."/>
            <person name="Kavagutti S V."/>
        </authorList>
    </citation>
    <scope>NUCLEOTIDE SEQUENCE</scope>
</reference>
<feature type="domain" description="Endonuclease NucS C-terminal" evidence="2">
    <location>
        <begin position="211"/>
        <end position="278"/>
    </location>
</feature>
<dbReference type="InterPro" id="IPR002793">
    <property type="entry name" value="Endonuclease_NucS"/>
</dbReference>
<gene>
    <name evidence="3" type="ORF">UFOPK3772_03091</name>
</gene>
<sequence length="308" mass="34007">MTNYYRVMAGRGSSLIDDCVEGGFIGCDFDIYRDLTGKLWEDWRQFNREFIPVFLEAKPGKSKVAAGLACSMLWTITKGLNEGDIILSPNGQGSYHVGNVTGPYRYVPGSSLPHQRPVKWREVLVARGEMSPELQRSSGSIGTVSNVSKYATELAALLAGSPPPDLIAMDAAVEDAATFALEKHLEDFLVENWGQTPLGQTHRIYEVDGEKVGQQYLTDTGQMDILAISLDGSELLVVELKRGRASDTVVGQIQRYMGFVKDELAEPGQTVRGVIIALDDDNRIRRALSVAPGIDFYRYEVNFKLHKA</sequence>
<keyword evidence="1" id="KW-0238">DNA-binding</keyword>
<organism evidence="3">
    <name type="scientific">freshwater metagenome</name>
    <dbReference type="NCBI Taxonomy" id="449393"/>
    <lineage>
        <taxon>unclassified sequences</taxon>
        <taxon>metagenomes</taxon>
        <taxon>ecological metagenomes</taxon>
    </lineage>
</organism>
<dbReference type="Pfam" id="PF01939">
    <property type="entry name" value="NucS_C"/>
    <property type="match status" value="1"/>
</dbReference>
<name>A0A6J7LJ69_9ZZZZ</name>
<evidence type="ECO:0000256" key="1">
    <source>
        <dbReference type="ARBA" id="ARBA00023125"/>
    </source>
</evidence>
<dbReference type="Gene3D" id="3.40.1350.10">
    <property type="match status" value="1"/>
</dbReference>
<dbReference type="AlphaFoldDB" id="A0A6J7LJ69"/>
<evidence type="ECO:0000313" key="3">
    <source>
        <dbReference type="EMBL" id="CAB4968348.1"/>
    </source>
</evidence>
<dbReference type="InterPro" id="IPR048301">
    <property type="entry name" value="NucS_C"/>
</dbReference>